<dbReference type="Proteomes" id="UP001596380">
    <property type="component" value="Unassembled WGS sequence"/>
</dbReference>
<reference evidence="2" key="1">
    <citation type="journal article" date="2019" name="Int. J. Syst. Evol. Microbiol.">
        <title>The Global Catalogue of Microorganisms (GCM) 10K type strain sequencing project: providing services to taxonomists for standard genome sequencing and annotation.</title>
        <authorList>
            <consortium name="The Broad Institute Genomics Platform"/>
            <consortium name="The Broad Institute Genome Sequencing Center for Infectious Disease"/>
            <person name="Wu L."/>
            <person name="Ma J."/>
        </authorList>
    </citation>
    <scope>NUCLEOTIDE SEQUENCE [LARGE SCALE GENOMIC DNA]</scope>
    <source>
        <strain evidence="2">JCM 3369</strain>
    </source>
</reference>
<protein>
    <recommendedName>
        <fullName evidence="3">Tat pathway signal sequence domain protein</fullName>
    </recommendedName>
</protein>
<gene>
    <name evidence="1" type="ORF">ACFQKB_28785</name>
</gene>
<dbReference type="EMBL" id="JBHSXS010000021">
    <property type="protein sequence ID" value="MFC6883786.1"/>
    <property type="molecule type" value="Genomic_DNA"/>
</dbReference>
<name>A0ABW2CPT9_9ACTN</name>
<proteinExistence type="predicted"/>
<dbReference type="Gene3D" id="2.60.120.200">
    <property type="match status" value="1"/>
</dbReference>
<evidence type="ECO:0008006" key="3">
    <source>
        <dbReference type="Google" id="ProtNLM"/>
    </source>
</evidence>
<sequence length="238" mass="26696">MNGSGWRRVWAPDPRRDGLDAFASVEDDRAGVHPGVPHVRALGTMYRFDVHHPGDVDTYPDRQRQEVRGMRTGGRERRIAEGETWRFRWSWYLTGALRATTSFTHVHQMFASAPSGKGGEPVLMISLRHRDGRDTVELNVPRSRTIAGATALGPLRARWIDVELEVGFRPAPAGHVHWTITAPGGDRVLDVERGGLATWSPGSRGISPKWGVYRSLKDEARLNDAHLLLRNLSSWLRT</sequence>
<evidence type="ECO:0000313" key="2">
    <source>
        <dbReference type="Proteomes" id="UP001596380"/>
    </source>
</evidence>
<comment type="caution">
    <text evidence="1">The sequence shown here is derived from an EMBL/GenBank/DDBJ whole genome shotgun (WGS) entry which is preliminary data.</text>
</comment>
<organism evidence="1 2">
    <name type="scientific">Actinomadura yumaensis</name>
    <dbReference type="NCBI Taxonomy" id="111807"/>
    <lineage>
        <taxon>Bacteria</taxon>
        <taxon>Bacillati</taxon>
        <taxon>Actinomycetota</taxon>
        <taxon>Actinomycetes</taxon>
        <taxon>Streptosporangiales</taxon>
        <taxon>Thermomonosporaceae</taxon>
        <taxon>Actinomadura</taxon>
    </lineage>
</organism>
<accession>A0ABW2CPT9</accession>
<dbReference type="RefSeq" id="WP_160826785.1">
    <property type="nucleotide sequence ID" value="NZ_JBHSXS010000021.1"/>
</dbReference>
<evidence type="ECO:0000313" key="1">
    <source>
        <dbReference type="EMBL" id="MFC6883786.1"/>
    </source>
</evidence>
<keyword evidence="2" id="KW-1185">Reference proteome</keyword>